<evidence type="ECO:0000313" key="3">
    <source>
        <dbReference type="Proteomes" id="UP000654471"/>
    </source>
</evidence>
<reference evidence="3" key="1">
    <citation type="journal article" date="2019" name="Int. J. Syst. Evol. Microbiol.">
        <title>The Global Catalogue of Microorganisms (GCM) 10K type strain sequencing project: providing services to taxonomists for standard genome sequencing and annotation.</title>
        <authorList>
            <consortium name="The Broad Institute Genomics Platform"/>
            <consortium name="The Broad Institute Genome Sequencing Center for Infectious Disease"/>
            <person name="Wu L."/>
            <person name="Ma J."/>
        </authorList>
    </citation>
    <scope>NUCLEOTIDE SEQUENCE [LARGE SCALE GENOMIC DNA]</scope>
    <source>
        <strain evidence="3">JCM 3399</strain>
    </source>
</reference>
<accession>A0ABQ2V1C8</accession>
<evidence type="ECO:0000313" key="2">
    <source>
        <dbReference type="EMBL" id="GGU63604.1"/>
    </source>
</evidence>
<sequence length="143" mass="15970">MTELDYCEAHAPYLQAVADALAAADIRVNDWSADADEARSGFIILSHRDTAAVYDEDEVTLLWNEEMGWLAGWGEPDAARVEWLAELYNGVLPTPAEMVTATRELLTTQPNITLGRPGYYRSLADEDDFETQLAQYARRAADQ</sequence>
<dbReference type="InterPro" id="IPR046259">
    <property type="entry name" value="DUF6292"/>
</dbReference>
<evidence type="ECO:0000259" key="1">
    <source>
        <dbReference type="Pfam" id="PF19809"/>
    </source>
</evidence>
<feature type="domain" description="DUF6292" evidence="1">
    <location>
        <begin position="13"/>
        <end position="102"/>
    </location>
</feature>
<proteinExistence type="predicted"/>
<organism evidence="2 3">
    <name type="scientific">Streptomyces albospinus</name>
    <dbReference type="NCBI Taxonomy" id="285515"/>
    <lineage>
        <taxon>Bacteria</taxon>
        <taxon>Bacillati</taxon>
        <taxon>Actinomycetota</taxon>
        <taxon>Actinomycetes</taxon>
        <taxon>Kitasatosporales</taxon>
        <taxon>Streptomycetaceae</taxon>
        <taxon>Streptomyces</taxon>
    </lineage>
</organism>
<dbReference type="Pfam" id="PF19809">
    <property type="entry name" value="DUF6292"/>
    <property type="match status" value="1"/>
</dbReference>
<protein>
    <recommendedName>
        <fullName evidence="1">DUF6292 domain-containing protein</fullName>
    </recommendedName>
</protein>
<keyword evidence="3" id="KW-1185">Reference proteome</keyword>
<dbReference type="RefSeq" id="WP_189300279.1">
    <property type="nucleotide sequence ID" value="NZ_BMRP01000009.1"/>
</dbReference>
<dbReference type="EMBL" id="BMRP01000009">
    <property type="protein sequence ID" value="GGU63604.1"/>
    <property type="molecule type" value="Genomic_DNA"/>
</dbReference>
<name>A0ABQ2V1C8_9ACTN</name>
<dbReference type="Proteomes" id="UP000654471">
    <property type="component" value="Unassembled WGS sequence"/>
</dbReference>
<gene>
    <name evidence="2" type="ORF">GCM10010211_30800</name>
</gene>
<comment type="caution">
    <text evidence="2">The sequence shown here is derived from an EMBL/GenBank/DDBJ whole genome shotgun (WGS) entry which is preliminary data.</text>
</comment>